<keyword evidence="2" id="KW-1185">Reference proteome</keyword>
<dbReference type="EMBL" id="JAFBEC010000001">
    <property type="protein sequence ID" value="MBM7631481.1"/>
    <property type="molecule type" value="Genomic_DNA"/>
</dbReference>
<comment type="caution">
    <text evidence="1">The sequence shown here is derived from an EMBL/GenBank/DDBJ whole genome shotgun (WGS) entry which is preliminary data.</text>
</comment>
<evidence type="ECO:0000313" key="2">
    <source>
        <dbReference type="Proteomes" id="UP000741863"/>
    </source>
</evidence>
<dbReference type="RefSeq" id="WP_204695591.1">
    <property type="nucleotide sequence ID" value="NZ_JAFBEC010000001.1"/>
</dbReference>
<gene>
    <name evidence="1" type="ORF">JOD17_000572</name>
</gene>
<name>A0ABS2P7Z1_9BACL</name>
<reference evidence="1 2" key="1">
    <citation type="submission" date="2021-01" db="EMBL/GenBank/DDBJ databases">
        <title>Genomic Encyclopedia of Type Strains, Phase IV (KMG-IV): sequencing the most valuable type-strain genomes for metagenomic binning, comparative biology and taxonomic classification.</title>
        <authorList>
            <person name="Goeker M."/>
        </authorList>
    </citation>
    <scope>NUCLEOTIDE SEQUENCE [LARGE SCALE GENOMIC DNA]</scope>
    <source>
        <strain evidence="1 2">DSM 25540</strain>
    </source>
</reference>
<sequence length="56" mass="5981">MVSNYCGCSRGRRRPQPKSPVEECGCGCGEIVINNNLINGPGVVTNPANNTSGRRF</sequence>
<proteinExistence type="predicted"/>
<dbReference type="Proteomes" id="UP000741863">
    <property type="component" value="Unassembled WGS sequence"/>
</dbReference>
<accession>A0ABS2P7Z1</accession>
<evidence type="ECO:0000313" key="1">
    <source>
        <dbReference type="EMBL" id="MBM7631481.1"/>
    </source>
</evidence>
<organism evidence="1 2">
    <name type="scientific">Geomicrobium sediminis</name>
    <dbReference type="NCBI Taxonomy" id="1347788"/>
    <lineage>
        <taxon>Bacteria</taxon>
        <taxon>Bacillati</taxon>
        <taxon>Bacillota</taxon>
        <taxon>Bacilli</taxon>
        <taxon>Bacillales</taxon>
        <taxon>Geomicrobium</taxon>
    </lineage>
</organism>
<protein>
    <submittedName>
        <fullName evidence="1">Uncharacterized protein</fullName>
    </submittedName>
</protein>